<feature type="compositionally biased region" description="Gly residues" evidence="1">
    <location>
        <begin position="270"/>
        <end position="279"/>
    </location>
</feature>
<dbReference type="InterPro" id="IPR043964">
    <property type="entry name" value="P-loop_TraG"/>
</dbReference>
<evidence type="ECO:0000313" key="3">
    <source>
        <dbReference type="EMBL" id="NBI78511.1"/>
    </source>
</evidence>
<dbReference type="AlphaFoldDB" id="A0A845RID9"/>
<dbReference type="RefSeq" id="WP_243151596.1">
    <property type="nucleotide sequence ID" value="NZ_QXWZ01000008.1"/>
</dbReference>
<evidence type="ECO:0000259" key="2">
    <source>
        <dbReference type="Pfam" id="PF19044"/>
    </source>
</evidence>
<comment type="caution">
    <text evidence="3">The sequence shown here is derived from an EMBL/GenBank/DDBJ whole genome shotgun (WGS) entry which is preliminary data.</text>
</comment>
<dbReference type="InterPro" id="IPR027417">
    <property type="entry name" value="P-loop_NTPase"/>
</dbReference>
<feature type="domain" description="TraG P-loop" evidence="2">
    <location>
        <begin position="69"/>
        <end position="157"/>
    </location>
</feature>
<proteinExistence type="predicted"/>
<dbReference type="Gene3D" id="3.40.50.300">
    <property type="entry name" value="P-loop containing nucleotide triphosphate hydrolases"/>
    <property type="match status" value="1"/>
</dbReference>
<accession>A0A845RID9</accession>
<reference evidence="3 4" key="1">
    <citation type="submission" date="2018-08" db="EMBL/GenBank/DDBJ databases">
        <title>Murine metabolic-syndrome-specific gut microbial biobank.</title>
        <authorList>
            <person name="Liu C."/>
        </authorList>
    </citation>
    <scope>NUCLEOTIDE SEQUENCE [LARGE SCALE GENOMIC DNA]</scope>
    <source>
        <strain evidence="3 4">X69</strain>
    </source>
</reference>
<gene>
    <name evidence="3" type="ORF">D3Z39_06460</name>
</gene>
<name>A0A845RID9_9FIRM</name>
<dbReference type="EMBL" id="QXWZ01000008">
    <property type="protein sequence ID" value="NBI78511.1"/>
    <property type="molecule type" value="Genomic_DNA"/>
</dbReference>
<dbReference type="Proteomes" id="UP000446348">
    <property type="component" value="Unassembled WGS sequence"/>
</dbReference>
<sequence>MVAKRCDYRHEQGFLSSLPLLALDPDIERKSRRNALTTGVAAAFPFSSFEICDQSGIMLGINLHNRSVCMLDIFDSSKYSNAGMILMGMSGAGKTFLLQLIASRLRQQGVQIFIVAPLKGHEFRPLCEAIGGTYIKLAPSSKDCINIFDIRRKNLDTDAEIGRLAVRDDSLLTDKIARLHITLNTLLPHCRFKTPSYLSDTITRLIEDHRASGGRIPFFRKAILIIDEHCNLKNRQVFDQDNKGWKAIPNALKDILPRQREISPDHQPGAGEGGVGGDY</sequence>
<feature type="region of interest" description="Disordered" evidence="1">
    <location>
        <begin position="258"/>
        <end position="279"/>
    </location>
</feature>
<evidence type="ECO:0000313" key="4">
    <source>
        <dbReference type="Proteomes" id="UP000446348"/>
    </source>
</evidence>
<dbReference type="SUPFAM" id="SSF52540">
    <property type="entry name" value="P-loop containing nucleoside triphosphate hydrolases"/>
    <property type="match status" value="1"/>
</dbReference>
<protein>
    <recommendedName>
        <fullName evidence="2">TraG P-loop domain-containing protein</fullName>
    </recommendedName>
</protein>
<dbReference type="Pfam" id="PF19044">
    <property type="entry name" value="P-loop_TraG"/>
    <property type="match status" value="1"/>
</dbReference>
<evidence type="ECO:0000256" key="1">
    <source>
        <dbReference type="SAM" id="MobiDB-lite"/>
    </source>
</evidence>
<organism evidence="3 4">
    <name type="scientific">Anaerotruncus colihominis</name>
    <dbReference type="NCBI Taxonomy" id="169435"/>
    <lineage>
        <taxon>Bacteria</taxon>
        <taxon>Bacillati</taxon>
        <taxon>Bacillota</taxon>
        <taxon>Clostridia</taxon>
        <taxon>Eubacteriales</taxon>
        <taxon>Oscillospiraceae</taxon>
        <taxon>Anaerotruncus</taxon>
    </lineage>
</organism>